<gene>
    <name evidence="8" type="ORF">JOE21_001771</name>
</gene>
<feature type="domain" description="TM2" evidence="7">
    <location>
        <begin position="27"/>
        <end position="69"/>
    </location>
</feature>
<organism evidence="8 9">
    <name type="scientific">Desmospora profundinema</name>
    <dbReference type="NCBI Taxonomy" id="1571184"/>
    <lineage>
        <taxon>Bacteria</taxon>
        <taxon>Bacillati</taxon>
        <taxon>Bacillota</taxon>
        <taxon>Bacilli</taxon>
        <taxon>Bacillales</taxon>
        <taxon>Thermoactinomycetaceae</taxon>
        <taxon>Desmospora</taxon>
    </lineage>
</organism>
<name>A0ABU1IM01_9BACL</name>
<comment type="caution">
    <text evidence="8">The sequence shown here is derived from an EMBL/GenBank/DDBJ whole genome shotgun (WGS) entry which is preliminary data.</text>
</comment>
<feature type="region of interest" description="Disordered" evidence="5">
    <location>
        <begin position="1"/>
        <end position="22"/>
    </location>
</feature>
<evidence type="ECO:0000256" key="2">
    <source>
        <dbReference type="ARBA" id="ARBA00022692"/>
    </source>
</evidence>
<evidence type="ECO:0000256" key="6">
    <source>
        <dbReference type="SAM" id="Phobius"/>
    </source>
</evidence>
<feature type="transmembrane region" description="Helical" evidence="6">
    <location>
        <begin position="54"/>
        <end position="73"/>
    </location>
</feature>
<feature type="transmembrane region" description="Helical" evidence="6">
    <location>
        <begin position="28"/>
        <end position="47"/>
    </location>
</feature>
<keyword evidence="4 6" id="KW-0472">Membrane</keyword>
<feature type="compositionally biased region" description="Polar residues" evidence="5">
    <location>
        <begin position="1"/>
        <end position="10"/>
    </location>
</feature>
<evidence type="ECO:0000313" key="8">
    <source>
        <dbReference type="EMBL" id="MDR6225773.1"/>
    </source>
</evidence>
<evidence type="ECO:0000259" key="7">
    <source>
        <dbReference type="Pfam" id="PF05154"/>
    </source>
</evidence>
<comment type="subcellular location">
    <subcellularLocation>
        <location evidence="1">Membrane</location>
        <topology evidence="1">Multi-pass membrane protein</topology>
    </subcellularLocation>
</comment>
<evidence type="ECO:0000313" key="9">
    <source>
        <dbReference type="Proteomes" id="UP001185012"/>
    </source>
</evidence>
<dbReference type="RefSeq" id="WP_309864814.1">
    <property type="nucleotide sequence ID" value="NZ_JAVDQG010000003.1"/>
</dbReference>
<dbReference type="InterPro" id="IPR007829">
    <property type="entry name" value="TM2"/>
</dbReference>
<accession>A0ABU1IM01</accession>
<evidence type="ECO:0000256" key="5">
    <source>
        <dbReference type="SAM" id="MobiDB-lite"/>
    </source>
</evidence>
<feature type="transmembrane region" description="Helical" evidence="6">
    <location>
        <begin position="85"/>
        <end position="104"/>
    </location>
</feature>
<evidence type="ECO:0000256" key="4">
    <source>
        <dbReference type="ARBA" id="ARBA00023136"/>
    </source>
</evidence>
<keyword evidence="9" id="KW-1185">Reference proteome</keyword>
<sequence length="107" mass="12079">MTDHYSNQPPASGREPATAEESRRERTMVAYVLWLFLGVFGAHRFYLGRWVTGLVMAAAGMITLTVGILTYLVTGSPLSALLPLFLWWLLDAFLMPRWIAELFLSDD</sequence>
<evidence type="ECO:0000256" key="1">
    <source>
        <dbReference type="ARBA" id="ARBA00004141"/>
    </source>
</evidence>
<dbReference type="Pfam" id="PF05154">
    <property type="entry name" value="TM2"/>
    <property type="match status" value="1"/>
</dbReference>
<evidence type="ECO:0000256" key="3">
    <source>
        <dbReference type="ARBA" id="ARBA00022989"/>
    </source>
</evidence>
<reference evidence="8 9" key="1">
    <citation type="submission" date="2023-07" db="EMBL/GenBank/DDBJ databases">
        <title>Genomic Encyclopedia of Type Strains, Phase IV (KMG-IV): sequencing the most valuable type-strain genomes for metagenomic binning, comparative biology and taxonomic classification.</title>
        <authorList>
            <person name="Goeker M."/>
        </authorList>
    </citation>
    <scope>NUCLEOTIDE SEQUENCE [LARGE SCALE GENOMIC DNA]</scope>
    <source>
        <strain evidence="8 9">DSM 45903</strain>
    </source>
</reference>
<proteinExistence type="predicted"/>
<keyword evidence="2 6" id="KW-0812">Transmembrane</keyword>
<protein>
    <submittedName>
        <fullName evidence="8">TM2 domain-containing membrane protein YozV</fullName>
    </submittedName>
</protein>
<dbReference type="Proteomes" id="UP001185012">
    <property type="component" value="Unassembled WGS sequence"/>
</dbReference>
<dbReference type="EMBL" id="JAVDQG010000003">
    <property type="protein sequence ID" value="MDR6225773.1"/>
    <property type="molecule type" value="Genomic_DNA"/>
</dbReference>
<keyword evidence="3 6" id="KW-1133">Transmembrane helix</keyword>